<dbReference type="PANTHER" id="PTHR44757">
    <property type="entry name" value="DIGUANYLATE CYCLASE DGCP"/>
    <property type="match status" value="1"/>
</dbReference>
<evidence type="ECO:0000313" key="5">
    <source>
        <dbReference type="Proteomes" id="UP001058003"/>
    </source>
</evidence>
<dbReference type="PANTHER" id="PTHR44757:SF2">
    <property type="entry name" value="BIOFILM ARCHITECTURE MAINTENANCE PROTEIN MBAA"/>
    <property type="match status" value="1"/>
</dbReference>
<feature type="transmembrane region" description="Helical" evidence="1">
    <location>
        <begin position="20"/>
        <end position="39"/>
    </location>
</feature>
<reference evidence="4" key="1">
    <citation type="submission" date="2021-04" db="EMBL/GenBank/DDBJ databases">
        <title>Dactylosporangium aurantiacum NRRL B-8018 full assembly.</title>
        <authorList>
            <person name="Hartkoorn R.C."/>
            <person name="Beaudoing E."/>
            <person name="Hot D."/>
        </authorList>
    </citation>
    <scope>NUCLEOTIDE SEQUENCE</scope>
    <source>
        <strain evidence="4">NRRL B-8018</strain>
    </source>
</reference>
<dbReference type="CDD" id="cd01948">
    <property type="entry name" value="EAL"/>
    <property type="match status" value="1"/>
</dbReference>
<feature type="transmembrane region" description="Helical" evidence="1">
    <location>
        <begin position="45"/>
        <end position="66"/>
    </location>
</feature>
<feature type="transmembrane region" description="Helical" evidence="1">
    <location>
        <begin position="109"/>
        <end position="129"/>
    </location>
</feature>
<proteinExistence type="predicted"/>
<keyword evidence="4" id="KW-0548">Nucleotidyltransferase</keyword>
<dbReference type="InterPro" id="IPR043128">
    <property type="entry name" value="Rev_trsase/Diguanyl_cyclase"/>
</dbReference>
<protein>
    <submittedName>
        <fullName evidence="4">Diguanylate cyclase</fullName>
        <ecNumber evidence="4">2.7.7.65</ecNumber>
    </submittedName>
</protein>
<dbReference type="RefSeq" id="WP_033359542.1">
    <property type="nucleotide sequence ID" value="NZ_CP073767.1"/>
</dbReference>
<dbReference type="CDD" id="cd01949">
    <property type="entry name" value="GGDEF"/>
    <property type="match status" value="1"/>
</dbReference>
<dbReference type="AlphaFoldDB" id="A0A9Q9IFX9"/>
<keyword evidence="4" id="KW-0808">Transferase</keyword>
<feature type="transmembrane region" description="Helical" evidence="1">
    <location>
        <begin position="180"/>
        <end position="201"/>
    </location>
</feature>
<dbReference type="SUPFAM" id="SSF55073">
    <property type="entry name" value="Nucleotide cyclase"/>
    <property type="match status" value="1"/>
</dbReference>
<dbReference type="InterPro" id="IPR029787">
    <property type="entry name" value="Nucleotide_cyclase"/>
</dbReference>
<gene>
    <name evidence="4" type="ORF">Daura_39450</name>
</gene>
<feature type="transmembrane region" description="Helical" evidence="1">
    <location>
        <begin position="78"/>
        <end position="97"/>
    </location>
</feature>
<dbReference type="Pfam" id="PF00563">
    <property type="entry name" value="EAL"/>
    <property type="match status" value="1"/>
</dbReference>
<dbReference type="PROSITE" id="PS50887">
    <property type="entry name" value="GGDEF"/>
    <property type="match status" value="1"/>
</dbReference>
<dbReference type="InterPro" id="IPR001633">
    <property type="entry name" value="EAL_dom"/>
</dbReference>
<dbReference type="EC" id="2.7.7.65" evidence="4"/>
<keyword evidence="1" id="KW-0812">Transmembrane</keyword>
<dbReference type="Gene3D" id="3.20.20.450">
    <property type="entry name" value="EAL domain"/>
    <property type="match status" value="1"/>
</dbReference>
<dbReference type="Gene3D" id="3.30.70.270">
    <property type="match status" value="1"/>
</dbReference>
<dbReference type="SUPFAM" id="SSF141868">
    <property type="entry name" value="EAL domain-like"/>
    <property type="match status" value="1"/>
</dbReference>
<dbReference type="PROSITE" id="PS50883">
    <property type="entry name" value="EAL"/>
    <property type="match status" value="1"/>
</dbReference>
<feature type="transmembrane region" description="Helical" evidence="1">
    <location>
        <begin position="141"/>
        <end position="160"/>
    </location>
</feature>
<name>A0A9Q9IFX9_9ACTN</name>
<dbReference type="InterPro" id="IPR000160">
    <property type="entry name" value="GGDEF_dom"/>
</dbReference>
<dbReference type="InterPro" id="IPR052155">
    <property type="entry name" value="Biofilm_reg_signaling"/>
</dbReference>
<dbReference type="SMART" id="SM00052">
    <property type="entry name" value="EAL"/>
    <property type="match status" value="1"/>
</dbReference>
<keyword evidence="5" id="KW-1185">Reference proteome</keyword>
<feature type="transmembrane region" description="Helical" evidence="1">
    <location>
        <begin position="208"/>
        <end position="229"/>
    </location>
</feature>
<dbReference type="OrthoDB" id="23692at2"/>
<organism evidence="4 5">
    <name type="scientific">Dactylosporangium aurantiacum</name>
    <dbReference type="NCBI Taxonomy" id="35754"/>
    <lineage>
        <taxon>Bacteria</taxon>
        <taxon>Bacillati</taxon>
        <taxon>Actinomycetota</taxon>
        <taxon>Actinomycetes</taxon>
        <taxon>Micromonosporales</taxon>
        <taxon>Micromonosporaceae</taxon>
        <taxon>Dactylosporangium</taxon>
    </lineage>
</organism>
<evidence type="ECO:0000259" key="3">
    <source>
        <dbReference type="PROSITE" id="PS50887"/>
    </source>
</evidence>
<evidence type="ECO:0000313" key="4">
    <source>
        <dbReference type="EMBL" id="UWZ52654.1"/>
    </source>
</evidence>
<keyword evidence="1" id="KW-0472">Membrane</keyword>
<dbReference type="SMART" id="SM00267">
    <property type="entry name" value="GGDEF"/>
    <property type="match status" value="1"/>
</dbReference>
<dbReference type="NCBIfam" id="TIGR00254">
    <property type="entry name" value="GGDEF"/>
    <property type="match status" value="1"/>
</dbReference>
<dbReference type="Pfam" id="PF00990">
    <property type="entry name" value="GGDEF"/>
    <property type="match status" value="1"/>
</dbReference>
<dbReference type="KEGG" id="daur:Daura_39450"/>
<sequence length="749" mass="78469">MDEPERHHGALTGGARRLLLLYGPLLAVAAGWAVFRAAGFDGLTVIGWLPGALSLAVASWFLFQASRLDRLTRAGRRFWRLMGVAALLIAPATKPLTEASLGGRKSGPVLAGAVLLLSVALLLVLWGLLRLPTRRRSRGDWLRLGLDAATVLLCAATFLWKFVLEPISDARGDLPRTLGLLVLSLLCLLAVLAVVKLILVGTDAVDMLALQSLAGVVLLGAVGSALVPVLQHPRLAGVSDIITTLEGAMVGLAGAVQLRRVRPVPVTPKRRRPYSVLPYLAVAAVFALHVTDRGDGPVLAGAVAATGAVLLRQLLAFRDNDALLGAVREHQRLLHEQATHDALTGLPNRALFNDTLDEAFRGAAILVDLDDFKAVNDTLGHHVGDGLLVEVGHRLRTAVRPGDLVARLGGDEFAVLLPGAGDHAAGAVAERILAELAAPVATHGHLLTVTASVGVAARLADDDPQSLLRHADIAMYAAKQRGKGRHARYTPDLAGLLATPAQRADELRAAISAGRVELAGEPIARLGDGVEVDRCLRARWPCVDVADLSMPLVRWCLTEACRTTPPGRAFTVEVGRSALLAPGFPHDVTGILAAAGVAPHCLTLAVPAALAGEDTTVGAALRELRDLGVGLALDHTGTAHARLDLLATLPFTRLVLDAALFPPQDTGAALFPPQDTDAALYPLRDAGPRRAALVDAVVRLVATTGVQTVVSGVRDPAQAARLRDLGFTLGSGPGVTATGALEDLRLSSH</sequence>
<dbReference type="InterPro" id="IPR035919">
    <property type="entry name" value="EAL_sf"/>
</dbReference>
<feature type="domain" description="EAL" evidence="2">
    <location>
        <begin position="486"/>
        <end position="749"/>
    </location>
</feature>
<dbReference type="Proteomes" id="UP001058003">
    <property type="component" value="Chromosome"/>
</dbReference>
<evidence type="ECO:0000259" key="2">
    <source>
        <dbReference type="PROSITE" id="PS50883"/>
    </source>
</evidence>
<dbReference type="EMBL" id="CP073767">
    <property type="protein sequence ID" value="UWZ52654.1"/>
    <property type="molecule type" value="Genomic_DNA"/>
</dbReference>
<keyword evidence="1" id="KW-1133">Transmembrane helix</keyword>
<feature type="domain" description="GGDEF" evidence="3">
    <location>
        <begin position="360"/>
        <end position="491"/>
    </location>
</feature>
<accession>A0A9Q9IFX9</accession>
<evidence type="ECO:0000256" key="1">
    <source>
        <dbReference type="SAM" id="Phobius"/>
    </source>
</evidence>
<dbReference type="GO" id="GO:0052621">
    <property type="term" value="F:diguanylate cyclase activity"/>
    <property type="evidence" value="ECO:0007669"/>
    <property type="project" value="UniProtKB-EC"/>
</dbReference>